<dbReference type="AlphaFoldDB" id="A0A2D0N9A4"/>
<dbReference type="OrthoDB" id="1114455at2"/>
<protein>
    <recommendedName>
        <fullName evidence="4">Type IX secretion system membrane protein PorP/SprF</fullName>
    </recommendedName>
</protein>
<evidence type="ECO:0008006" key="4">
    <source>
        <dbReference type="Google" id="ProtNLM"/>
    </source>
</evidence>
<evidence type="ECO:0000313" key="3">
    <source>
        <dbReference type="Proteomes" id="UP000223913"/>
    </source>
</evidence>
<sequence length="322" mass="34914">MIRYFLLPILLLISLSVSAQQLPLFTQYRENATIINPAAMESDFFAYGNNVTLGASYRAQWVGISGSPRTQTIRGSFLSMGGAGVNLTAGGYLINDVTGPTGFTGFYGRVGGVLGADPEYSGLAIGISGGMVQYRIDANKVNVRDVGDPVAAQDNSQLFPDLGVGIYFYNTVGDNNYFYVGASAPQLFGLNLLFEDENGDFSVERIRHYYAQLGYYIFFDNDSFVELSSWGKYVQGAPFNIDFNIRYQLPTALWIGTGMGKGSTSTGPKSTNFHIDAGVVLGEAAGFDSTIRFGYGFDYSFSSFGPTAGSTHEVNLTYSFSR</sequence>
<organism evidence="2 3">
    <name type="scientific">Flavilitoribacter nigricans (strain ATCC 23147 / DSM 23189 / NBRC 102662 / NCIMB 1420 / SS-2)</name>
    <name type="common">Lewinella nigricans</name>
    <dbReference type="NCBI Taxonomy" id="1122177"/>
    <lineage>
        <taxon>Bacteria</taxon>
        <taxon>Pseudomonadati</taxon>
        <taxon>Bacteroidota</taxon>
        <taxon>Saprospiria</taxon>
        <taxon>Saprospirales</taxon>
        <taxon>Lewinellaceae</taxon>
        <taxon>Flavilitoribacter</taxon>
    </lineage>
</organism>
<dbReference type="NCBIfam" id="TIGR03519">
    <property type="entry name" value="T9SS_PorP_fam"/>
    <property type="match status" value="1"/>
</dbReference>
<dbReference type="EMBL" id="PDUD01000023">
    <property type="protein sequence ID" value="PHN04950.1"/>
    <property type="molecule type" value="Genomic_DNA"/>
</dbReference>
<accession>A0A2D0N9A4</accession>
<feature type="signal peptide" evidence="1">
    <location>
        <begin position="1"/>
        <end position="19"/>
    </location>
</feature>
<name>A0A2D0N9A4_FLAN2</name>
<gene>
    <name evidence="2" type="ORF">CRP01_18130</name>
</gene>
<comment type="caution">
    <text evidence="2">The sequence shown here is derived from an EMBL/GenBank/DDBJ whole genome shotgun (WGS) entry which is preliminary data.</text>
</comment>
<dbReference type="Proteomes" id="UP000223913">
    <property type="component" value="Unassembled WGS sequence"/>
</dbReference>
<feature type="chain" id="PRO_5012067567" description="Type IX secretion system membrane protein PorP/SprF" evidence="1">
    <location>
        <begin position="20"/>
        <end position="322"/>
    </location>
</feature>
<keyword evidence="3" id="KW-1185">Reference proteome</keyword>
<proteinExistence type="predicted"/>
<reference evidence="2 3" key="1">
    <citation type="submission" date="2017-10" db="EMBL/GenBank/DDBJ databases">
        <title>The draft genome sequence of Lewinella nigricans NBRC 102662.</title>
        <authorList>
            <person name="Wang K."/>
        </authorList>
    </citation>
    <scope>NUCLEOTIDE SEQUENCE [LARGE SCALE GENOMIC DNA]</scope>
    <source>
        <strain evidence="2 3">NBRC 102662</strain>
    </source>
</reference>
<evidence type="ECO:0000256" key="1">
    <source>
        <dbReference type="SAM" id="SignalP"/>
    </source>
</evidence>
<keyword evidence="1" id="KW-0732">Signal</keyword>
<dbReference type="Pfam" id="PF11751">
    <property type="entry name" value="PorP_SprF"/>
    <property type="match status" value="1"/>
</dbReference>
<dbReference type="RefSeq" id="WP_099151495.1">
    <property type="nucleotide sequence ID" value="NZ_PDUD01000023.1"/>
</dbReference>
<evidence type="ECO:0000313" key="2">
    <source>
        <dbReference type="EMBL" id="PHN04950.1"/>
    </source>
</evidence>
<dbReference type="InterPro" id="IPR019861">
    <property type="entry name" value="PorP/SprF_Bacteroidetes"/>
</dbReference>